<evidence type="ECO:0000256" key="3">
    <source>
        <dbReference type="ARBA" id="ARBA00022475"/>
    </source>
</evidence>
<dbReference type="PANTHER" id="PTHR43394">
    <property type="entry name" value="ATP-DEPENDENT PERMEASE MDL1, MITOCHONDRIAL"/>
    <property type="match status" value="1"/>
</dbReference>
<dbReference type="PROSITE" id="PS00211">
    <property type="entry name" value="ABC_TRANSPORTER_1"/>
    <property type="match status" value="1"/>
</dbReference>
<comment type="subcellular location">
    <subcellularLocation>
        <location evidence="1">Cell membrane</location>
        <topology evidence="1">Multi-pass membrane protein</topology>
    </subcellularLocation>
</comment>
<name>A0A1Y3PH61_9BACI</name>
<dbReference type="GO" id="GO:0005524">
    <property type="term" value="F:ATP binding"/>
    <property type="evidence" value="ECO:0007669"/>
    <property type="project" value="UniProtKB-KW"/>
</dbReference>
<evidence type="ECO:0000313" key="13">
    <source>
        <dbReference type="EMBL" id="OUM84438.1"/>
    </source>
</evidence>
<reference evidence="14" key="1">
    <citation type="submission" date="2016-06" db="EMBL/GenBank/DDBJ databases">
        <authorList>
            <person name="Nascimento L."/>
            <person name="Pereira R.V."/>
            <person name="Martins L.F."/>
            <person name="Quaggio R.B."/>
            <person name="Silva A.M."/>
            <person name="Setubal J.C."/>
        </authorList>
    </citation>
    <scope>NUCLEOTIDE SEQUENCE [LARGE SCALE GENOMIC DNA]</scope>
</reference>
<evidence type="ECO:0000256" key="5">
    <source>
        <dbReference type="ARBA" id="ARBA00022741"/>
    </source>
</evidence>
<gene>
    <name evidence="13" type="ORF">BAA01_01010</name>
</gene>
<dbReference type="Gene3D" id="1.20.1560.10">
    <property type="entry name" value="ABC transporter type 1, transmembrane domain"/>
    <property type="match status" value="1"/>
</dbReference>
<evidence type="ECO:0000256" key="10">
    <source>
        <dbReference type="SAM" id="Phobius"/>
    </source>
</evidence>
<dbReference type="Pfam" id="PF00664">
    <property type="entry name" value="ABC_membrane"/>
    <property type="match status" value="1"/>
</dbReference>
<dbReference type="Pfam" id="PF00005">
    <property type="entry name" value="ABC_tran"/>
    <property type="match status" value="1"/>
</dbReference>
<dbReference type="Proteomes" id="UP000196475">
    <property type="component" value="Unassembled WGS sequence"/>
</dbReference>
<evidence type="ECO:0000256" key="7">
    <source>
        <dbReference type="ARBA" id="ARBA00022989"/>
    </source>
</evidence>
<keyword evidence="2" id="KW-0813">Transport</keyword>
<evidence type="ECO:0000259" key="12">
    <source>
        <dbReference type="PROSITE" id="PS50929"/>
    </source>
</evidence>
<evidence type="ECO:0000259" key="11">
    <source>
        <dbReference type="PROSITE" id="PS50893"/>
    </source>
</evidence>
<dbReference type="InterPro" id="IPR017871">
    <property type="entry name" value="ABC_transporter-like_CS"/>
</dbReference>
<dbReference type="Gene3D" id="3.40.50.300">
    <property type="entry name" value="P-loop containing nucleotide triphosphate hydrolases"/>
    <property type="match status" value="1"/>
</dbReference>
<protein>
    <recommendedName>
        <fullName evidence="15">ABC transporter</fullName>
    </recommendedName>
</protein>
<keyword evidence="8 10" id="KW-0472">Membrane</keyword>
<dbReference type="EMBL" id="LZRT01000130">
    <property type="protein sequence ID" value="OUM84438.1"/>
    <property type="molecule type" value="Genomic_DNA"/>
</dbReference>
<evidence type="ECO:0000313" key="14">
    <source>
        <dbReference type="Proteomes" id="UP000196475"/>
    </source>
</evidence>
<feature type="domain" description="ABC transporter" evidence="11">
    <location>
        <begin position="340"/>
        <end position="575"/>
    </location>
</feature>
<dbReference type="InterPro" id="IPR003439">
    <property type="entry name" value="ABC_transporter-like_ATP-bd"/>
</dbReference>
<feature type="compositionally biased region" description="Basic and acidic residues" evidence="9">
    <location>
        <begin position="576"/>
        <end position="589"/>
    </location>
</feature>
<dbReference type="GO" id="GO:0016887">
    <property type="term" value="F:ATP hydrolysis activity"/>
    <property type="evidence" value="ECO:0007669"/>
    <property type="project" value="InterPro"/>
</dbReference>
<dbReference type="InterPro" id="IPR039421">
    <property type="entry name" value="Type_1_exporter"/>
</dbReference>
<keyword evidence="4 10" id="KW-0812">Transmembrane</keyword>
<keyword evidence="7 10" id="KW-1133">Transmembrane helix</keyword>
<evidence type="ECO:0000256" key="9">
    <source>
        <dbReference type="SAM" id="MobiDB-lite"/>
    </source>
</evidence>
<feature type="region of interest" description="Disordered" evidence="9">
    <location>
        <begin position="574"/>
        <end position="602"/>
    </location>
</feature>
<feature type="transmembrane region" description="Helical" evidence="10">
    <location>
        <begin position="164"/>
        <end position="182"/>
    </location>
</feature>
<keyword evidence="3" id="KW-1003">Cell membrane</keyword>
<dbReference type="SUPFAM" id="SSF90123">
    <property type="entry name" value="ABC transporter transmembrane region"/>
    <property type="match status" value="1"/>
</dbReference>
<evidence type="ECO:0000256" key="4">
    <source>
        <dbReference type="ARBA" id="ARBA00022692"/>
    </source>
</evidence>
<dbReference type="InterPro" id="IPR036640">
    <property type="entry name" value="ABC1_TM_sf"/>
</dbReference>
<keyword evidence="6" id="KW-0067">ATP-binding</keyword>
<feature type="transmembrane region" description="Helical" evidence="10">
    <location>
        <begin position="63"/>
        <end position="81"/>
    </location>
</feature>
<dbReference type="GO" id="GO:0005886">
    <property type="term" value="C:plasma membrane"/>
    <property type="evidence" value="ECO:0007669"/>
    <property type="project" value="UniProtKB-SubCell"/>
</dbReference>
<sequence>MKPEARRERLFREHFRQNRGGYAFAFVLIIGAVLTQLLIPKVLESFADAYAAGTLSPITALEHGFWLLLVAVLMAAIRIASRLRLYYLGRQFERSVRSRLFAHWLRLPAEYYQGRRIGDLMAHATNDMNLLREKANFGVMMLVEAIFLVSLSMVMMGVTVHPLLTFWVLLPLPLLSLAAYVFRRRIQRHSRGVQEAFADLNTRVQKFCSGIQVIKAFVQEPAELARYEEANRANVEANRRLIQSSAAFAAMSSLIVGLSFLIAMTYGGWLAMEGRITLGQFIAFHTYLAQLIWPIESIGRVINVFQRAAAAEQRIAGILAMEPSIRDEEALPVRTLKGHIVIRDLTFFYPGNSRPALHGVTLDIPAGSTLGVVGRVGSGKSTLVQLLLRLFDPPPGTIQVDGMPLERIPLAVLRSQIGYVPQDNFLFSTAIYDNIDFHPVSHTEAEIHGAASLAHIHEKIMQFPRQYGTLLGERGVTLSGGQRQRVCMARALLKEPSILILDDSLSAVDADTETRILQDLRRYRSGRTTIIVSHRISSVQDADQIIVLDEGRIVEQGTHDALLAAGGVYAQMAARQQREEPLPEKRLDGAGRSFHGKRHTSG</sequence>
<dbReference type="PROSITE" id="PS50893">
    <property type="entry name" value="ABC_TRANSPORTER_2"/>
    <property type="match status" value="1"/>
</dbReference>
<feature type="transmembrane region" description="Helical" evidence="10">
    <location>
        <begin position="137"/>
        <end position="158"/>
    </location>
</feature>
<feature type="transmembrane region" description="Helical" evidence="10">
    <location>
        <begin position="21"/>
        <end position="43"/>
    </location>
</feature>
<accession>A0A1Y3PH61</accession>
<proteinExistence type="predicted"/>
<dbReference type="PANTHER" id="PTHR43394:SF1">
    <property type="entry name" value="ATP-BINDING CASSETTE SUB-FAMILY B MEMBER 10, MITOCHONDRIAL"/>
    <property type="match status" value="1"/>
</dbReference>
<evidence type="ECO:0008006" key="15">
    <source>
        <dbReference type="Google" id="ProtNLM"/>
    </source>
</evidence>
<feature type="transmembrane region" description="Helical" evidence="10">
    <location>
        <begin position="248"/>
        <end position="272"/>
    </location>
</feature>
<dbReference type="AlphaFoldDB" id="A0A1Y3PH61"/>
<evidence type="ECO:0000256" key="8">
    <source>
        <dbReference type="ARBA" id="ARBA00023136"/>
    </source>
</evidence>
<evidence type="ECO:0000256" key="6">
    <source>
        <dbReference type="ARBA" id="ARBA00022840"/>
    </source>
</evidence>
<dbReference type="InterPro" id="IPR003593">
    <property type="entry name" value="AAA+_ATPase"/>
</dbReference>
<dbReference type="InterPro" id="IPR027417">
    <property type="entry name" value="P-loop_NTPase"/>
</dbReference>
<dbReference type="InterPro" id="IPR011527">
    <property type="entry name" value="ABC1_TM_dom"/>
</dbReference>
<organism evidence="13 14">
    <name type="scientific">Bacillus thermozeamaize</name>
    <dbReference type="NCBI Taxonomy" id="230954"/>
    <lineage>
        <taxon>Bacteria</taxon>
        <taxon>Bacillati</taxon>
        <taxon>Bacillota</taxon>
        <taxon>Bacilli</taxon>
        <taxon>Bacillales</taxon>
        <taxon>Bacillaceae</taxon>
        <taxon>Bacillus</taxon>
    </lineage>
</organism>
<dbReference type="SMART" id="SM00382">
    <property type="entry name" value="AAA"/>
    <property type="match status" value="1"/>
</dbReference>
<keyword evidence="5" id="KW-0547">Nucleotide-binding</keyword>
<dbReference type="FunFam" id="3.40.50.300:FF:000221">
    <property type="entry name" value="Multidrug ABC transporter ATP-binding protein"/>
    <property type="match status" value="1"/>
</dbReference>
<evidence type="ECO:0000256" key="2">
    <source>
        <dbReference type="ARBA" id="ARBA00022448"/>
    </source>
</evidence>
<dbReference type="GO" id="GO:0015421">
    <property type="term" value="F:ABC-type oligopeptide transporter activity"/>
    <property type="evidence" value="ECO:0007669"/>
    <property type="project" value="TreeGrafter"/>
</dbReference>
<dbReference type="PROSITE" id="PS50929">
    <property type="entry name" value="ABC_TM1F"/>
    <property type="match status" value="1"/>
</dbReference>
<evidence type="ECO:0000256" key="1">
    <source>
        <dbReference type="ARBA" id="ARBA00004651"/>
    </source>
</evidence>
<feature type="domain" description="ABC transmembrane type-1" evidence="12">
    <location>
        <begin position="23"/>
        <end position="307"/>
    </location>
</feature>
<dbReference type="CDD" id="cd18541">
    <property type="entry name" value="ABC_6TM_TmrB_like"/>
    <property type="match status" value="1"/>
</dbReference>
<comment type="caution">
    <text evidence="13">The sequence shown here is derived from an EMBL/GenBank/DDBJ whole genome shotgun (WGS) entry which is preliminary data.</text>
</comment>
<dbReference type="SUPFAM" id="SSF52540">
    <property type="entry name" value="P-loop containing nucleoside triphosphate hydrolases"/>
    <property type="match status" value="1"/>
</dbReference>